<feature type="compositionally biased region" description="Low complexity" evidence="1">
    <location>
        <begin position="44"/>
        <end position="64"/>
    </location>
</feature>
<feature type="region of interest" description="Disordered" evidence="1">
    <location>
        <begin position="39"/>
        <end position="64"/>
    </location>
</feature>
<accession>A0A1E7F370</accession>
<evidence type="ECO:0000313" key="3">
    <source>
        <dbReference type="Proteomes" id="UP000095751"/>
    </source>
</evidence>
<reference evidence="2 3" key="1">
    <citation type="submission" date="2016-09" db="EMBL/GenBank/DDBJ databases">
        <title>Extensive genetic diversity and differential bi-allelic expression allows diatom success in the polar Southern Ocean.</title>
        <authorList>
            <consortium name="DOE Joint Genome Institute"/>
            <person name="Mock T."/>
            <person name="Otillar R.P."/>
            <person name="Strauss J."/>
            <person name="Dupont C."/>
            <person name="Frickenhaus S."/>
            <person name="Maumus F."/>
            <person name="Mcmullan M."/>
            <person name="Sanges R."/>
            <person name="Schmutz J."/>
            <person name="Toseland A."/>
            <person name="Valas R."/>
            <person name="Veluchamy A."/>
            <person name="Ward B.J."/>
            <person name="Allen A."/>
            <person name="Barry K."/>
            <person name="Falciatore A."/>
            <person name="Ferrante M."/>
            <person name="Fortunato A.E."/>
            <person name="Gloeckner G."/>
            <person name="Gruber A."/>
            <person name="Hipkin R."/>
            <person name="Janech M."/>
            <person name="Kroth P."/>
            <person name="Leese F."/>
            <person name="Lindquist E."/>
            <person name="Lyon B.R."/>
            <person name="Martin J."/>
            <person name="Mayer C."/>
            <person name="Parker M."/>
            <person name="Quesneville H."/>
            <person name="Raymond J."/>
            <person name="Uhlig C."/>
            <person name="Valentin K.U."/>
            <person name="Worden A.Z."/>
            <person name="Armbrust E.V."/>
            <person name="Bowler C."/>
            <person name="Green B."/>
            <person name="Moulton V."/>
            <person name="Van Oosterhout C."/>
            <person name="Grigoriev I."/>
        </authorList>
    </citation>
    <scope>NUCLEOTIDE SEQUENCE [LARGE SCALE GENOMIC DNA]</scope>
    <source>
        <strain evidence="2 3">CCMP1102</strain>
    </source>
</reference>
<dbReference type="PANTHER" id="PTHR37163:SF1">
    <property type="entry name" value="DUF501 DOMAIN-CONTAINING PROTEIN"/>
    <property type="match status" value="1"/>
</dbReference>
<dbReference type="InterPro" id="IPR007511">
    <property type="entry name" value="DUF501"/>
</dbReference>
<dbReference type="Proteomes" id="UP000095751">
    <property type="component" value="Unassembled WGS sequence"/>
</dbReference>
<evidence type="ECO:0000256" key="1">
    <source>
        <dbReference type="SAM" id="MobiDB-lite"/>
    </source>
</evidence>
<dbReference type="EMBL" id="KV784364">
    <property type="protein sequence ID" value="OEU12621.1"/>
    <property type="molecule type" value="Genomic_DNA"/>
</dbReference>
<sequence length="243" mass="26994">MKAHHSLKKSSSKIQVAAWNKFNEPVAIQTYPLNGGAKRRQAKSKLVVQQQQQQESSSSSSSSSSAVALPLQQKQSVVQSPFPTLFWLTCPNISKAIAELEGRGYVKIFENELNLNPSLHHHNDITSLQNNSDNDNDNDSGDNNNNYYNNNNQQNKSKKSSDTDNIDALKVPPIKCLHAHYAHYRSTIDIITNMEDDSDLNSDLNSDSTATTTTTATTIVRTINPVGEMIHKQLEKDFPDLGL</sequence>
<dbReference type="KEGG" id="fcy:FRACYDRAFT_243874"/>
<protein>
    <submittedName>
        <fullName evidence="2">Uncharacterized protein</fullName>
    </submittedName>
</protein>
<gene>
    <name evidence="2" type="ORF">FRACYDRAFT_243874</name>
</gene>
<proteinExistence type="predicted"/>
<feature type="region of interest" description="Disordered" evidence="1">
    <location>
        <begin position="120"/>
        <end position="165"/>
    </location>
</feature>
<dbReference type="OrthoDB" id="46395at2759"/>
<dbReference type="AlphaFoldDB" id="A0A1E7F370"/>
<evidence type="ECO:0000313" key="2">
    <source>
        <dbReference type="EMBL" id="OEU12621.1"/>
    </source>
</evidence>
<keyword evidence="3" id="KW-1185">Reference proteome</keyword>
<dbReference type="PANTHER" id="PTHR37163">
    <property type="entry name" value="CONSERVED PROTEIN"/>
    <property type="match status" value="1"/>
</dbReference>
<name>A0A1E7F370_9STRA</name>
<feature type="compositionally biased region" description="Low complexity" evidence="1">
    <location>
        <begin position="141"/>
        <end position="155"/>
    </location>
</feature>
<dbReference type="InParanoid" id="A0A1E7F370"/>
<dbReference type="Pfam" id="PF04417">
    <property type="entry name" value="DUF501"/>
    <property type="match status" value="1"/>
</dbReference>
<organism evidence="2 3">
    <name type="scientific">Fragilariopsis cylindrus CCMP1102</name>
    <dbReference type="NCBI Taxonomy" id="635003"/>
    <lineage>
        <taxon>Eukaryota</taxon>
        <taxon>Sar</taxon>
        <taxon>Stramenopiles</taxon>
        <taxon>Ochrophyta</taxon>
        <taxon>Bacillariophyta</taxon>
        <taxon>Bacillariophyceae</taxon>
        <taxon>Bacillariophycidae</taxon>
        <taxon>Bacillariales</taxon>
        <taxon>Bacillariaceae</taxon>
        <taxon>Fragilariopsis</taxon>
    </lineage>
</organism>